<dbReference type="SUPFAM" id="SSF50475">
    <property type="entry name" value="FMN-binding split barrel"/>
    <property type="match status" value="1"/>
</dbReference>
<keyword evidence="3" id="KW-1185">Reference proteome</keyword>
<evidence type="ECO:0000313" key="2">
    <source>
        <dbReference type="EMBL" id="QDU26181.1"/>
    </source>
</evidence>
<reference evidence="2 3" key="1">
    <citation type="submission" date="2019-02" db="EMBL/GenBank/DDBJ databases">
        <title>Deep-cultivation of Planctomycetes and their phenomic and genomic characterization uncovers novel biology.</title>
        <authorList>
            <person name="Wiegand S."/>
            <person name="Jogler M."/>
            <person name="Boedeker C."/>
            <person name="Pinto D."/>
            <person name="Vollmers J."/>
            <person name="Rivas-Marin E."/>
            <person name="Kohn T."/>
            <person name="Peeters S.H."/>
            <person name="Heuer A."/>
            <person name="Rast P."/>
            <person name="Oberbeckmann S."/>
            <person name="Bunk B."/>
            <person name="Jeske O."/>
            <person name="Meyerdierks A."/>
            <person name="Storesund J.E."/>
            <person name="Kallscheuer N."/>
            <person name="Luecker S."/>
            <person name="Lage O.M."/>
            <person name="Pohl T."/>
            <person name="Merkel B.J."/>
            <person name="Hornburger P."/>
            <person name="Mueller R.-W."/>
            <person name="Bruemmer F."/>
            <person name="Labrenz M."/>
            <person name="Spormann A.M."/>
            <person name="Op den Camp H."/>
            <person name="Overmann J."/>
            <person name="Amann R."/>
            <person name="Jetten M.S.M."/>
            <person name="Mascher T."/>
            <person name="Medema M.H."/>
            <person name="Devos D.P."/>
            <person name="Kaster A.-K."/>
            <person name="Ovreas L."/>
            <person name="Rohde M."/>
            <person name="Galperin M.Y."/>
            <person name="Jogler C."/>
        </authorList>
    </citation>
    <scope>NUCLEOTIDE SEQUENCE [LARGE SCALE GENOMIC DNA]</scope>
    <source>
        <strain evidence="2 3">ETA_A8</strain>
    </source>
</reference>
<organism evidence="2 3">
    <name type="scientific">Anatilimnocola aggregata</name>
    <dbReference type="NCBI Taxonomy" id="2528021"/>
    <lineage>
        <taxon>Bacteria</taxon>
        <taxon>Pseudomonadati</taxon>
        <taxon>Planctomycetota</taxon>
        <taxon>Planctomycetia</taxon>
        <taxon>Pirellulales</taxon>
        <taxon>Pirellulaceae</taxon>
        <taxon>Anatilimnocola</taxon>
    </lineage>
</organism>
<dbReference type="EMBL" id="CP036274">
    <property type="protein sequence ID" value="QDU26181.1"/>
    <property type="molecule type" value="Genomic_DNA"/>
</dbReference>
<dbReference type="Pfam" id="PF01243">
    <property type="entry name" value="PNPOx_N"/>
    <property type="match status" value="1"/>
</dbReference>
<sequence>MSTTTTTSTRREFSSDIAFTPAVKAIQNQKGSRKTYARMERGGAWETAVTPELAEYIADLDMFYLGTANAAGQPYVQYRGGSPGFLKVVDEHTLGFADFGGNRQYVTLGNLSENPRAFLFLMDYANSRRVKVWGTARVVEGDAALESKLSDPAYPGKVERAILFTIEAWDVNCQQHIHPRWSQRQIAPVIEQLKNRIAELEAENKHLRTKSLLNQTPSKE</sequence>
<feature type="domain" description="Pyridoxamine 5'-phosphate oxidase N-terminal" evidence="1">
    <location>
        <begin position="50"/>
        <end position="152"/>
    </location>
</feature>
<dbReference type="InterPro" id="IPR012349">
    <property type="entry name" value="Split_barrel_FMN-bd"/>
</dbReference>
<dbReference type="Proteomes" id="UP000315017">
    <property type="component" value="Chromosome"/>
</dbReference>
<evidence type="ECO:0000313" key="3">
    <source>
        <dbReference type="Proteomes" id="UP000315017"/>
    </source>
</evidence>
<dbReference type="KEGG" id="aagg:ETAA8_12560"/>
<gene>
    <name evidence="2" type="ORF">ETAA8_12560</name>
</gene>
<name>A0A517Y7F8_9BACT</name>
<dbReference type="PANTHER" id="PTHR42815:SF2">
    <property type="entry name" value="FAD-BINDING, PUTATIVE (AFU_ORTHOLOGUE AFUA_6G07600)-RELATED"/>
    <property type="match status" value="1"/>
</dbReference>
<dbReference type="AlphaFoldDB" id="A0A517Y7F8"/>
<dbReference type="InterPro" id="IPR011576">
    <property type="entry name" value="Pyridox_Oxase_N"/>
</dbReference>
<protein>
    <submittedName>
        <fullName evidence="2">Pyridoxamine 5'-phosphate oxidase</fullName>
    </submittedName>
</protein>
<evidence type="ECO:0000259" key="1">
    <source>
        <dbReference type="Pfam" id="PF01243"/>
    </source>
</evidence>
<accession>A0A517Y7F8</accession>
<proteinExistence type="predicted"/>
<dbReference type="RefSeq" id="WP_145086335.1">
    <property type="nucleotide sequence ID" value="NZ_CP036274.1"/>
</dbReference>
<dbReference type="OrthoDB" id="9796486at2"/>
<dbReference type="Gene3D" id="2.30.110.10">
    <property type="entry name" value="Electron Transport, Fmn-binding Protein, Chain A"/>
    <property type="match status" value="1"/>
</dbReference>
<dbReference type="PANTHER" id="PTHR42815">
    <property type="entry name" value="FAD-BINDING, PUTATIVE (AFU_ORTHOLOGUE AFUA_6G07600)-RELATED"/>
    <property type="match status" value="1"/>
</dbReference>